<reference evidence="1" key="1">
    <citation type="journal article" date="2014" name="Front. Microbiol.">
        <title>High frequency of phylogenetically diverse reductive dehalogenase-homologous genes in deep subseafloor sedimentary metagenomes.</title>
        <authorList>
            <person name="Kawai M."/>
            <person name="Futagami T."/>
            <person name="Toyoda A."/>
            <person name="Takaki Y."/>
            <person name="Nishi S."/>
            <person name="Hori S."/>
            <person name="Arai W."/>
            <person name="Tsubouchi T."/>
            <person name="Morono Y."/>
            <person name="Uchiyama I."/>
            <person name="Ito T."/>
            <person name="Fujiyama A."/>
            <person name="Inagaki F."/>
            <person name="Takami H."/>
        </authorList>
    </citation>
    <scope>NUCLEOTIDE SEQUENCE</scope>
    <source>
        <strain evidence="1">Expedition CK06-06</strain>
    </source>
</reference>
<dbReference type="Gene3D" id="3.40.190.10">
    <property type="entry name" value="Periplasmic binding protein-like II"/>
    <property type="match status" value="1"/>
</dbReference>
<dbReference type="AlphaFoldDB" id="X1LIQ8"/>
<evidence type="ECO:0000313" key="1">
    <source>
        <dbReference type="EMBL" id="GAI02270.1"/>
    </source>
</evidence>
<feature type="non-terminal residue" evidence="1">
    <location>
        <position position="1"/>
    </location>
</feature>
<organism evidence="1">
    <name type="scientific">marine sediment metagenome</name>
    <dbReference type="NCBI Taxonomy" id="412755"/>
    <lineage>
        <taxon>unclassified sequences</taxon>
        <taxon>metagenomes</taxon>
        <taxon>ecological metagenomes</taxon>
    </lineage>
</organism>
<dbReference type="SUPFAM" id="SSF53850">
    <property type="entry name" value="Periplasmic binding protein-like II"/>
    <property type="match status" value="1"/>
</dbReference>
<comment type="caution">
    <text evidence="1">The sequence shown here is derived from an EMBL/GenBank/DDBJ whole genome shotgun (WGS) entry which is preliminary data.</text>
</comment>
<proteinExistence type="predicted"/>
<protein>
    <recommendedName>
        <fullName evidence="2">Extracellular solute-binding protein family 1</fullName>
    </recommendedName>
</protein>
<gene>
    <name evidence="1" type="ORF">S06H3_22573</name>
</gene>
<sequence>RPDGYRTQDLWFWSLGMNAASYNKDAAWLFMQWATSQPVMLQSLLQYQNWNPPRESVWENPDVIAVSEKWANYRAVVEESRKYTKVPHAVNPQVFAVLDTWWGNVQEAILGEATAKEALDRSAEEMNTIMERAGVNK</sequence>
<dbReference type="EMBL" id="BARV01012089">
    <property type="protein sequence ID" value="GAI02270.1"/>
    <property type="molecule type" value="Genomic_DNA"/>
</dbReference>
<name>X1LIQ8_9ZZZZ</name>
<accession>X1LIQ8</accession>
<evidence type="ECO:0008006" key="2">
    <source>
        <dbReference type="Google" id="ProtNLM"/>
    </source>
</evidence>